<feature type="transmembrane region" description="Helical" evidence="6">
    <location>
        <begin position="217"/>
        <end position="237"/>
    </location>
</feature>
<keyword evidence="8" id="KW-1185">Reference proteome</keyword>
<dbReference type="RefSeq" id="WP_004118038.1">
    <property type="nucleotide sequence ID" value="NZ_AQHN01000056.1"/>
</dbReference>
<evidence type="ECO:0000256" key="4">
    <source>
        <dbReference type="ARBA" id="ARBA00022989"/>
    </source>
</evidence>
<dbReference type="PANTHER" id="PTHR30250">
    <property type="entry name" value="PST FAMILY PREDICTED COLANIC ACID TRANSPORTER"/>
    <property type="match status" value="1"/>
</dbReference>
<protein>
    <submittedName>
        <fullName evidence="7">O-antigen flippase</fullName>
    </submittedName>
</protein>
<feature type="transmembrane region" description="Helical" evidence="6">
    <location>
        <begin position="373"/>
        <end position="391"/>
    </location>
</feature>
<keyword evidence="2" id="KW-1003">Cell membrane</keyword>
<evidence type="ECO:0000313" key="8">
    <source>
        <dbReference type="Proteomes" id="UP000012429"/>
    </source>
</evidence>
<comment type="subcellular location">
    <subcellularLocation>
        <location evidence="1">Cell membrane</location>
        <topology evidence="1">Multi-pass membrane protein</topology>
    </subcellularLocation>
</comment>
<keyword evidence="5 6" id="KW-0472">Membrane</keyword>
<evidence type="ECO:0000256" key="6">
    <source>
        <dbReference type="SAM" id="Phobius"/>
    </source>
</evidence>
<evidence type="ECO:0000256" key="3">
    <source>
        <dbReference type="ARBA" id="ARBA00022692"/>
    </source>
</evidence>
<feature type="transmembrane region" description="Helical" evidence="6">
    <location>
        <begin position="152"/>
        <end position="171"/>
    </location>
</feature>
<feature type="transmembrane region" description="Helical" evidence="6">
    <location>
        <begin position="430"/>
        <end position="450"/>
    </location>
</feature>
<comment type="caution">
    <text evidence="7">The sequence shown here is derived from an EMBL/GenBank/DDBJ whole genome shotgun (WGS) entry which is preliminary data.</text>
</comment>
<evidence type="ECO:0000256" key="2">
    <source>
        <dbReference type="ARBA" id="ARBA00022475"/>
    </source>
</evidence>
<dbReference type="InterPro" id="IPR002797">
    <property type="entry name" value="Polysacc_synth"/>
</dbReference>
<feature type="transmembrane region" description="Helical" evidence="6">
    <location>
        <begin position="192"/>
        <end position="211"/>
    </location>
</feature>
<feature type="transmembrane region" description="Helical" evidence="6">
    <location>
        <begin position="257"/>
        <end position="285"/>
    </location>
</feature>
<evidence type="ECO:0000313" key="7">
    <source>
        <dbReference type="EMBL" id="ENN87605.1"/>
    </source>
</evidence>
<feature type="transmembrane region" description="Helical" evidence="6">
    <location>
        <begin position="291"/>
        <end position="311"/>
    </location>
</feature>
<feature type="transmembrane region" description="Helical" evidence="6">
    <location>
        <begin position="126"/>
        <end position="146"/>
    </location>
</feature>
<sequence>MLIMAVFQTAERMLPSALRAVATPYLRKLADILTSRDEKAVSQRMALIAFTIRIAGAALAFLSQIILARLMGRFEYGVFVFVWVLMILFGNLACLGFPTAIIRFLPQYDASGNHAALRGLNATARLFVVALSGTLALLAAALVYALRGAIEHYYVMPILLGLIAVPMIALGDVLDGTARAKHWPIMALSPTFLIRPTLILLFMVAAVLAGAPRDAVTAMMAALAGAFTSVLLQYLAVTLRLRRHYPNGAKTVEFKAWLTVAFPIFLVEGVGYLFTNSDVIVVGIFLDPEEVAVYFAAAKTMALVHFIYFAVKAAIGPRFATIIAENDQAKLAAFATEATRWTFLPALAIGLLVLAAGQLLLSLFGSAFTEGQIVMAILLGGILAKALVGPAEVLLTMADKQMICVYLYAVALIANIGLNVLLIPHFGIEGAAMAGAAAMALEALLLHIAVRKTLGITLFALIRRPTVPPTTSGAL</sequence>
<evidence type="ECO:0000256" key="5">
    <source>
        <dbReference type="ARBA" id="ARBA00023136"/>
    </source>
</evidence>
<evidence type="ECO:0000256" key="1">
    <source>
        <dbReference type="ARBA" id="ARBA00004651"/>
    </source>
</evidence>
<feature type="transmembrane region" description="Helical" evidence="6">
    <location>
        <begin position="80"/>
        <end position="105"/>
    </location>
</feature>
<reference evidence="7 8" key="1">
    <citation type="journal article" date="2012" name="BMC Genomics">
        <title>Genomic basis of broad host range and environmental adaptability of Rhizobium tropici CIAT 899 and Rhizobium sp. PRF 81 which are used in inoculants for common bean (Phaseolus vulgaris L.).</title>
        <authorList>
            <person name="Ormeno-Orrillo E."/>
            <person name="Menna P."/>
            <person name="Almeida L.G."/>
            <person name="Ollero F.J."/>
            <person name="Nicolas M.F."/>
            <person name="Pains Rodrigues E."/>
            <person name="Shigueyoshi Nakatani A."/>
            <person name="Silva Batista J.S."/>
            <person name="Oliveira Chueire L.M."/>
            <person name="Souza R.C."/>
            <person name="Ribeiro Vasconcelos A.T."/>
            <person name="Megias M."/>
            <person name="Hungria M."/>
            <person name="Martinez-Romero E."/>
        </authorList>
    </citation>
    <scope>NUCLEOTIDE SEQUENCE [LARGE SCALE GENOMIC DNA]</scope>
    <source>
        <strain evidence="7 8">PRF 81</strain>
    </source>
</reference>
<dbReference type="STRING" id="363754.RHSP_82465"/>
<dbReference type="Pfam" id="PF01943">
    <property type="entry name" value="Polysacc_synt"/>
    <property type="match status" value="1"/>
</dbReference>
<feature type="transmembrane region" description="Helical" evidence="6">
    <location>
        <begin position="403"/>
        <end position="424"/>
    </location>
</feature>
<keyword evidence="3 6" id="KW-0812">Transmembrane</keyword>
<dbReference type="AlphaFoldDB" id="N6V178"/>
<dbReference type="PATRIC" id="fig|363754.4.peg.2997"/>
<keyword evidence="4 6" id="KW-1133">Transmembrane helix</keyword>
<feature type="transmembrane region" description="Helical" evidence="6">
    <location>
        <begin position="45"/>
        <end position="68"/>
    </location>
</feature>
<proteinExistence type="predicted"/>
<dbReference type="Proteomes" id="UP000012429">
    <property type="component" value="Unassembled WGS sequence"/>
</dbReference>
<feature type="transmembrane region" description="Helical" evidence="6">
    <location>
        <begin position="341"/>
        <end position="361"/>
    </location>
</feature>
<organism evidence="7 8">
    <name type="scientific">Rhizobium freirei PRF 81</name>
    <dbReference type="NCBI Taxonomy" id="363754"/>
    <lineage>
        <taxon>Bacteria</taxon>
        <taxon>Pseudomonadati</taxon>
        <taxon>Pseudomonadota</taxon>
        <taxon>Alphaproteobacteria</taxon>
        <taxon>Hyphomicrobiales</taxon>
        <taxon>Rhizobiaceae</taxon>
        <taxon>Rhizobium/Agrobacterium group</taxon>
        <taxon>Rhizobium</taxon>
    </lineage>
</organism>
<gene>
    <name evidence="7" type="ORF">RHSP_82465</name>
</gene>
<dbReference type="EMBL" id="AQHN01000056">
    <property type="protein sequence ID" value="ENN87605.1"/>
    <property type="molecule type" value="Genomic_DNA"/>
</dbReference>
<accession>N6V178</accession>
<name>N6V178_9HYPH</name>
<dbReference type="PANTHER" id="PTHR30250:SF11">
    <property type="entry name" value="O-ANTIGEN TRANSPORTER-RELATED"/>
    <property type="match status" value="1"/>
</dbReference>
<dbReference type="GO" id="GO:0005886">
    <property type="term" value="C:plasma membrane"/>
    <property type="evidence" value="ECO:0007669"/>
    <property type="project" value="UniProtKB-SubCell"/>
</dbReference>
<dbReference type="InterPro" id="IPR050833">
    <property type="entry name" value="Poly_Biosynth_Transport"/>
</dbReference>